<keyword evidence="1" id="KW-0812">Transmembrane</keyword>
<name>A0A0K6GQX1_9BACL</name>
<gene>
    <name evidence="2" type="ORF">Ga0061060_1182</name>
</gene>
<dbReference type="Proteomes" id="UP000182738">
    <property type="component" value="Unassembled WGS sequence"/>
</dbReference>
<dbReference type="EMBL" id="CYGZ01000018">
    <property type="protein sequence ID" value="CUA80931.1"/>
    <property type="molecule type" value="Genomic_DNA"/>
</dbReference>
<evidence type="ECO:0000256" key="1">
    <source>
        <dbReference type="SAM" id="Phobius"/>
    </source>
</evidence>
<dbReference type="STRING" id="1325335.GCA_001418025_02242"/>
<accession>A0A0K6GQX1</accession>
<proteinExistence type="predicted"/>
<feature type="transmembrane region" description="Helical" evidence="1">
    <location>
        <begin position="73"/>
        <end position="91"/>
    </location>
</feature>
<evidence type="ECO:0000313" key="2">
    <source>
        <dbReference type="EMBL" id="CUA80931.1"/>
    </source>
</evidence>
<reference evidence="3" key="1">
    <citation type="submission" date="2015-08" db="EMBL/GenBank/DDBJ databases">
        <authorList>
            <person name="Varghese N."/>
        </authorList>
    </citation>
    <scope>NUCLEOTIDE SEQUENCE [LARGE SCALE GENOMIC DNA]</scope>
    <source>
        <strain evidence="3">DSM 27374</strain>
    </source>
</reference>
<sequence>MEIRWLIFYVIEPFKSGSILNYQIQFFTIFFLILIPIYIRLPFGWTKKGIVVLLTVACLLSVFGMIAVKQFPLWQAVLFLLLLVIASTYLLEQKLGHLFYARIHEHDSIVVNDVEGEQNEEPIFMIKEVVEEKQEEERDLQQKQTEEMEFEWLESNGLEEVEQHGSVEPLRNNEYDHIIEPLTEMDDVIETLHIVYNDSTDVNNEHHELDDEQWVDLSDEENDELTYNQPLFETEENELLNMDELVVDGMTEYFVDEKNEIETVIEDDGIVDEKKNEMEMIPVIEGDAIGEKQQDEAESIPIVEEAIVYVDEEPSAYSETIAIEKGDEAIRMLPKPFMKNLLASLYTMRPLLSDEEYEQLIYKHLHPRLHEQDYYTFANVLMEHYVASKQYDKLYDVAKQLYGQYEPYPIIQQQLAHMIHYAEQKMGWKK</sequence>
<keyword evidence="3" id="KW-1185">Reference proteome</keyword>
<protein>
    <submittedName>
        <fullName evidence="2">Uncharacterized protein</fullName>
    </submittedName>
</protein>
<keyword evidence="1" id="KW-1133">Transmembrane helix</keyword>
<dbReference type="AlphaFoldDB" id="A0A0K6GQX1"/>
<evidence type="ECO:0000313" key="3">
    <source>
        <dbReference type="Proteomes" id="UP000182738"/>
    </source>
</evidence>
<feature type="transmembrane region" description="Helical" evidence="1">
    <location>
        <begin position="20"/>
        <end position="38"/>
    </location>
</feature>
<feature type="transmembrane region" description="Helical" evidence="1">
    <location>
        <begin position="50"/>
        <end position="67"/>
    </location>
</feature>
<organism evidence="2 3">
    <name type="scientific">Anoxybacillus suryakundensis</name>
    <dbReference type="NCBI Taxonomy" id="1325335"/>
    <lineage>
        <taxon>Bacteria</taxon>
        <taxon>Bacillati</taxon>
        <taxon>Bacillota</taxon>
        <taxon>Bacilli</taxon>
        <taxon>Bacillales</taxon>
        <taxon>Anoxybacillaceae</taxon>
        <taxon>Anoxybacillus</taxon>
    </lineage>
</organism>
<keyword evidence="1" id="KW-0472">Membrane</keyword>